<proteinExistence type="predicted"/>
<dbReference type="EMBL" id="DF836335">
    <property type="protein sequence ID" value="GAN03685.1"/>
    <property type="molecule type" value="Genomic_DNA"/>
</dbReference>
<sequence>MPLGWAEEHYKDKLRGFFLDMDWITPRDNESKLIMIPLIQVLAEDFQDFSEPMHHLDRERTSVLFSVKPANEDDRAEFSCTFFKMQSAKELIAVSKTLASSDFFLVPSTIGSSKSIYLENLRNVMYNAVKKIIVSAQSNGLKCATGENTANEYDPAWVIVCWLAYIQDRSRDRHDTLEEAFKFIRPEKDCLQGLKSWTCSQLTAAVFEDVNVKHYFKQMSSYFKEALGEYGMHKKSPDGIQHILLYGDNYSTLDGHDFSRVDYTYYIKHILKEDNAMQVGEGLRLLTRKAQYAMQQSYKMIQIANAVLPPVVVGDEEKNDSTFQTCKRTDGLIAPNSFYVQANVTETQISFILNKVIEVPSSENAVSLFTVQERSVEIEDIVETVSHLLWNHYQFIINLEEQKHALFQHCQKHDNITLLSSHYTEFNKSVRKLLDFWFAAEDTLSGDGLDAYYLVSVDQRCTCALKLSQRMFLEVGLKPAIISIATFITSALFSNDFFGFYQLSVVILEKNLKTIKNPYFLCAIDQTLKHTLKRFLQVHHSRLLLLFYDKHTKNNVLPYLGQGSYSQVLNANYTFRFQRPSESNFIGLMDDGVCKIVPFADSREVQEFTYSGLDKEADLPLEGISLTFPTKNLKFSDIGIDLEIFMSSRLGRSTTRLRVGSLRLRSDSGTASCSPVSIRILPVHCSSTVKFVASCSFEIDRTKKNYAILRFCLGKKGYVHELEDSIIFHERLHLKKQPYV</sequence>
<dbReference type="OrthoDB" id="2221424at2759"/>
<evidence type="ECO:0000313" key="2">
    <source>
        <dbReference type="Proteomes" id="UP000053815"/>
    </source>
</evidence>
<organism evidence="1">
    <name type="scientific">Mucor ambiguus</name>
    <dbReference type="NCBI Taxonomy" id="91626"/>
    <lineage>
        <taxon>Eukaryota</taxon>
        <taxon>Fungi</taxon>
        <taxon>Fungi incertae sedis</taxon>
        <taxon>Mucoromycota</taxon>
        <taxon>Mucoromycotina</taxon>
        <taxon>Mucoromycetes</taxon>
        <taxon>Mucorales</taxon>
        <taxon>Mucorineae</taxon>
        <taxon>Mucoraceae</taxon>
        <taxon>Mucor</taxon>
    </lineage>
</organism>
<dbReference type="Proteomes" id="UP000053815">
    <property type="component" value="Unassembled WGS sequence"/>
</dbReference>
<name>A0A0C9LTE8_9FUNG</name>
<keyword evidence="2" id="KW-1185">Reference proteome</keyword>
<accession>A0A0C9LTE8</accession>
<evidence type="ECO:0000313" key="1">
    <source>
        <dbReference type="EMBL" id="GAN03685.1"/>
    </source>
</evidence>
<dbReference type="AlphaFoldDB" id="A0A0C9LTE8"/>
<reference evidence="1" key="1">
    <citation type="submission" date="2014-09" db="EMBL/GenBank/DDBJ databases">
        <title>Draft genome sequence of an oleaginous Mucoromycotina fungus Mucor ambiguus NBRC6742.</title>
        <authorList>
            <person name="Takeda I."/>
            <person name="Yamane N."/>
            <person name="Morita T."/>
            <person name="Tamano K."/>
            <person name="Machida M."/>
            <person name="Baker S."/>
            <person name="Koike H."/>
        </authorList>
    </citation>
    <scope>NUCLEOTIDE SEQUENCE</scope>
    <source>
        <strain evidence="1">NBRC 6742</strain>
    </source>
</reference>
<protein>
    <submittedName>
        <fullName evidence="1">Uncharacterized protein</fullName>
    </submittedName>
</protein>
<gene>
    <name evidence="1" type="ORF">MAM1_0046c03140</name>
</gene>